<gene>
    <name evidence="10" type="primary">LOC100183873</name>
</gene>
<dbReference type="GeneTree" id="ENSGT00390000005711"/>
<reference evidence="11" key="1">
    <citation type="journal article" date="2002" name="Science">
        <title>The draft genome of Ciona intestinalis: insights into chordate and vertebrate origins.</title>
        <authorList>
            <person name="Dehal P."/>
            <person name="Satou Y."/>
            <person name="Campbell R.K."/>
            <person name="Chapman J."/>
            <person name="Degnan B."/>
            <person name="De Tomaso A."/>
            <person name="Davidson B."/>
            <person name="Di Gregorio A."/>
            <person name="Gelpke M."/>
            <person name="Goodstein D.M."/>
            <person name="Harafuji N."/>
            <person name="Hastings K.E."/>
            <person name="Ho I."/>
            <person name="Hotta K."/>
            <person name="Huang W."/>
            <person name="Kawashima T."/>
            <person name="Lemaire P."/>
            <person name="Martinez D."/>
            <person name="Meinertzhagen I.A."/>
            <person name="Necula S."/>
            <person name="Nonaka M."/>
            <person name="Putnam N."/>
            <person name="Rash S."/>
            <person name="Saiga H."/>
            <person name="Satake M."/>
            <person name="Terry A."/>
            <person name="Yamada L."/>
            <person name="Wang H.G."/>
            <person name="Awazu S."/>
            <person name="Azumi K."/>
            <person name="Boore J."/>
            <person name="Branno M."/>
            <person name="Chin-Bow S."/>
            <person name="DeSantis R."/>
            <person name="Doyle S."/>
            <person name="Francino P."/>
            <person name="Keys D.N."/>
            <person name="Haga S."/>
            <person name="Hayashi H."/>
            <person name="Hino K."/>
            <person name="Imai K.S."/>
            <person name="Inaba K."/>
            <person name="Kano S."/>
            <person name="Kobayashi K."/>
            <person name="Kobayashi M."/>
            <person name="Lee B.I."/>
            <person name="Makabe K.W."/>
            <person name="Manohar C."/>
            <person name="Matassi G."/>
            <person name="Medina M."/>
            <person name="Mochizuki Y."/>
            <person name="Mount S."/>
            <person name="Morishita T."/>
            <person name="Miura S."/>
            <person name="Nakayama A."/>
            <person name="Nishizaka S."/>
            <person name="Nomoto H."/>
            <person name="Ohta F."/>
            <person name="Oishi K."/>
            <person name="Rigoutsos I."/>
            <person name="Sano M."/>
            <person name="Sasaki A."/>
            <person name="Sasakura Y."/>
            <person name="Shoguchi E."/>
            <person name="Shin-i T."/>
            <person name="Spagnuolo A."/>
            <person name="Stainier D."/>
            <person name="Suzuki M.M."/>
            <person name="Tassy O."/>
            <person name="Takatori N."/>
            <person name="Tokuoka M."/>
            <person name="Yagi K."/>
            <person name="Yoshizaki F."/>
            <person name="Wada S."/>
            <person name="Zhang C."/>
            <person name="Hyatt P.D."/>
            <person name="Larimer F."/>
            <person name="Detter C."/>
            <person name="Doggett N."/>
            <person name="Glavina T."/>
            <person name="Hawkins T."/>
            <person name="Richardson P."/>
            <person name="Lucas S."/>
            <person name="Kohara Y."/>
            <person name="Levine M."/>
            <person name="Satoh N."/>
            <person name="Rokhsar D.S."/>
        </authorList>
    </citation>
    <scope>NUCLEOTIDE SEQUENCE [LARGE SCALE GENOMIC DNA]</scope>
</reference>
<evidence type="ECO:0000259" key="9">
    <source>
        <dbReference type="Pfam" id="PF04158"/>
    </source>
</evidence>
<evidence type="ECO:0000256" key="5">
    <source>
        <dbReference type="ARBA" id="ARBA00023242"/>
    </source>
</evidence>
<dbReference type="InParanoid" id="F6UHI7"/>
<keyword evidence="3 7" id="KW-0853">WD repeat</keyword>
<protein>
    <submittedName>
        <fullName evidence="10">DDB1- and CUL4-associated factor 13</fullName>
    </submittedName>
</protein>
<evidence type="ECO:0000256" key="8">
    <source>
        <dbReference type="SAM" id="MobiDB-lite"/>
    </source>
</evidence>
<evidence type="ECO:0000256" key="7">
    <source>
        <dbReference type="PROSITE-ProRule" id="PRU00221"/>
    </source>
</evidence>
<keyword evidence="4" id="KW-0677">Repeat</keyword>
<feature type="repeat" description="WD" evidence="7">
    <location>
        <begin position="106"/>
        <end position="138"/>
    </location>
</feature>
<evidence type="ECO:0000313" key="11">
    <source>
        <dbReference type="Proteomes" id="UP000008144"/>
    </source>
</evidence>
<dbReference type="FunCoup" id="F6UHI7">
    <property type="interactions" value="695"/>
</dbReference>
<comment type="similarity">
    <text evidence="2">Belongs to the WD repeat DCAF13/WDSOF1 family.</text>
</comment>
<reference evidence="10" key="3">
    <citation type="submission" date="2025-08" db="UniProtKB">
        <authorList>
            <consortium name="Ensembl"/>
        </authorList>
    </citation>
    <scope>IDENTIFICATION</scope>
</reference>
<dbReference type="Proteomes" id="UP000008144">
    <property type="component" value="Chromosome 2"/>
</dbReference>
<evidence type="ECO:0000256" key="2">
    <source>
        <dbReference type="ARBA" id="ARBA00005649"/>
    </source>
</evidence>
<dbReference type="AlphaFoldDB" id="F6UHI7"/>
<dbReference type="InterPro" id="IPR007287">
    <property type="entry name" value="Sof1"/>
</dbReference>
<dbReference type="InterPro" id="IPR051733">
    <property type="entry name" value="WD_repeat_DCAF13/WDSOF1"/>
</dbReference>
<keyword evidence="6" id="KW-0687">Ribonucleoprotein</keyword>
<evidence type="ECO:0000313" key="10">
    <source>
        <dbReference type="Ensembl" id="ENSCINP00000010883.3"/>
    </source>
</evidence>
<comment type="subcellular location">
    <subcellularLocation>
        <location evidence="1">Nucleus</location>
        <location evidence="1">Nucleolus</location>
    </subcellularLocation>
</comment>
<dbReference type="InterPro" id="IPR015943">
    <property type="entry name" value="WD40/YVTN_repeat-like_dom_sf"/>
</dbReference>
<keyword evidence="5" id="KW-0539">Nucleus</keyword>
<dbReference type="EMBL" id="EAAA01001428">
    <property type="status" value="NOT_ANNOTATED_CDS"/>
    <property type="molecule type" value="Genomic_DNA"/>
</dbReference>
<dbReference type="Gene3D" id="2.130.10.10">
    <property type="entry name" value="YVTN repeat-like/Quinoprotein amine dehydrogenase"/>
    <property type="match status" value="2"/>
</dbReference>
<dbReference type="STRING" id="7719.ENSCINP00000010883"/>
<feature type="compositionally biased region" description="Basic and acidic residues" evidence="8">
    <location>
        <begin position="409"/>
        <end position="421"/>
    </location>
</feature>
<dbReference type="OMA" id="EDHNAYI"/>
<dbReference type="SUPFAM" id="SSF50978">
    <property type="entry name" value="WD40 repeat-like"/>
    <property type="match status" value="1"/>
</dbReference>
<dbReference type="Pfam" id="PF00400">
    <property type="entry name" value="WD40"/>
    <property type="match status" value="4"/>
</dbReference>
<evidence type="ECO:0000256" key="1">
    <source>
        <dbReference type="ARBA" id="ARBA00004604"/>
    </source>
</evidence>
<feature type="repeat" description="WD" evidence="7">
    <location>
        <begin position="278"/>
        <end position="309"/>
    </location>
</feature>
<organism evidence="10 11">
    <name type="scientific">Ciona intestinalis</name>
    <name type="common">Transparent sea squirt</name>
    <name type="synonym">Ascidia intestinalis</name>
    <dbReference type="NCBI Taxonomy" id="7719"/>
    <lineage>
        <taxon>Eukaryota</taxon>
        <taxon>Metazoa</taxon>
        <taxon>Chordata</taxon>
        <taxon>Tunicata</taxon>
        <taxon>Ascidiacea</taxon>
        <taxon>Phlebobranchia</taxon>
        <taxon>Cionidae</taxon>
        <taxon>Ciona</taxon>
    </lineage>
</organism>
<dbReference type="GO" id="GO:0005730">
    <property type="term" value="C:nucleolus"/>
    <property type="evidence" value="ECO:0000318"/>
    <property type="project" value="GO_Central"/>
</dbReference>
<evidence type="ECO:0000256" key="6">
    <source>
        <dbReference type="ARBA" id="ARBA00023274"/>
    </source>
</evidence>
<dbReference type="PROSITE" id="PS50294">
    <property type="entry name" value="WD_REPEATS_REGION"/>
    <property type="match status" value="2"/>
</dbReference>
<sequence>TMKVKVLSRNPDDYLRETKRDIHKVFRNYNPVLHPFEAPREYMRALNATKLDRVFAKPFLASLDGHRDGVCCLCKHRKRLSYLFSGSCDGEIRQWNLTNRQCIRTLQGHTGFVRGLACSPDGKRFISVGDDKTVKHWNSDPLSEERDIPINTVVAKSLYTGVDHHWTDSIYATCGQSVDIWNMERSEPVRVYKWGMDSIQSVKFNPVETNLCISTVSDRSIRLYDIRAAVPLNKVTLKLRSNVAVWNPMEAYNFTAANEDHNLYTFDMRKLDFALNVHTDHTDAVLDVDYSPTGRELVSGSYDRTIRIFPVSGTGHSREVYHTKRMQRVFTVKWSADNRYILSGSDETNIRMWKARASEKLGRMTPREKAAADYNEKLKLKYAYHPQVKRIARHRHVPKTIYQAMKEKKLIKDSQRKKEQNLRANSKPGTVPRVPEKLKHIVLPPQE</sequence>
<dbReference type="PROSITE" id="PS50082">
    <property type="entry name" value="WD_REPEATS_2"/>
    <property type="match status" value="4"/>
</dbReference>
<dbReference type="InterPro" id="IPR036322">
    <property type="entry name" value="WD40_repeat_dom_sf"/>
</dbReference>
<evidence type="ECO:0000256" key="3">
    <source>
        <dbReference type="ARBA" id="ARBA00022574"/>
    </source>
</evidence>
<feature type="domain" description="Sof1-like protein" evidence="9">
    <location>
        <begin position="355"/>
        <end position="441"/>
    </location>
</feature>
<dbReference type="SMART" id="SM00320">
    <property type="entry name" value="WD40"/>
    <property type="match status" value="5"/>
</dbReference>
<dbReference type="PANTHER" id="PTHR22851:SF0">
    <property type="entry name" value="DDB1- AND CUL4-ASSOCIATED FACTOR 13"/>
    <property type="match status" value="1"/>
</dbReference>
<dbReference type="CDD" id="cd00200">
    <property type="entry name" value="WD40"/>
    <property type="match status" value="1"/>
</dbReference>
<dbReference type="FunFam" id="2.130.10.10:FF:000132">
    <property type="entry name" value="DDB1- and CUL4-associated factor 13"/>
    <property type="match status" value="1"/>
</dbReference>
<feature type="region of interest" description="Disordered" evidence="8">
    <location>
        <begin position="409"/>
        <end position="434"/>
    </location>
</feature>
<dbReference type="FunFam" id="2.130.10.10:FF:000826">
    <property type="entry name" value="DDB1- and CUL4-associated factor 13"/>
    <property type="match status" value="1"/>
</dbReference>
<dbReference type="InterPro" id="IPR001680">
    <property type="entry name" value="WD40_rpt"/>
</dbReference>
<name>F6UHI7_CIOIN</name>
<reference evidence="10" key="2">
    <citation type="journal article" date="2008" name="Genome Biol.">
        <title>Improved genome assembly and evidence-based global gene model set for the chordate Ciona intestinalis: new insight into intron and operon populations.</title>
        <authorList>
            <person name="Satou Y."/>
            <person name="Mineta K."/>
            <person name="Ogasawara M."/>
            <person name="Sasakura Y."/>
            <person name="Shoguchi E."/>
            <person name="Ueno K."/>
            <person name="Yamada L."/>
            <person name="Matsumoto J."/>
            <person name="Wasserscheid J."/>
            <person name="Dewar K."/>
            <person name="Wiley G.B."/>
            <person name="Macmil S.L."/>
            <person name="Roe B.A."/>
            <person name="Zeller R.W."/>
            <person name="Hastings K.E."/>
            <person name="Lemaire P."/>
            <person name="Lindquist E."/>
            <person name="Endo T."/>
            <person name="Hotta K."/>
            <person name="Inaba K."/>
        </authorList>
    </citation>
    <scope>NUCLEOTIDE SEQUENCE [LARGE SCALE GENOMIC DNA]</scope>
    <source>
        <strain evidence="10">wild type</strain>
    </source>
</reference>
<dbReference type="GO" id="GO:0000462">
    <property type="term" value="P:maturation of SSU-rRNA from tricistronic rRNA transcript (SSU-rRNA, 5.8S rRNA, LSU-rRNA)"/>
    <property type="evidence" value="ECO:0000318"/>
    <property type="project" value="GO_Central"/>
</dbReference>
<feature type="repeat" description="WD" evidence="7">
    <location>
        <begin position="63"/>
        <end position="105"/>
    </location>
</feature>
<reference evidence="10" key="4">
    <citation type="submission" date="2025-09" db="UniProtKB">
        <authorList>
            <consortium name="Ensembl"/>
        </authorList>
    </citation>
    <scope>IDENTIFICATION</scope>
</reference>
<dbReference type="HOGENOM" id="CLU_033999_0_0_1"/>
<proteinExistence type="inferred from homology"/>
<feature type="repeat" description="WD" evidence="7">
    <location>
        <begin position="322"/>
        <end position="363"/>
    </location>
</feature>
<dbReference type="PANTHER" id="PTHR22851">
    <property type="entry name" value="U3 SMALL NUCLEOLAR RNA U3 SNORNA ASSOCIATED PROTEIN"/>
    <property type="match status" value="1"/>
</dbReference>
<keyword evidence="11" id="KW-1185">Reference proteome</keyword>
<dbReference type="GO" id="GO:0032040">
    <property type="term" value="C:small-subunit processome"/>
    <property type="evidence" value="ECO:0000318"/>
    <property type="project" value="GO_Central"/>
</dbReference>
<dbReference type="Pfam" id="PF04158">
    <property type="entry name" value="Sof1"/>
    <property type="match status" value="1"/>
</dbReference>
<evidence type="ECO:0000256" key="4">
    <source>
        <dbReference type="ARBA" id="ARBA00022737"/>
    </source>
</evidence>
<accession>F6UHI7</accession>
<dbReference type="Ensembl" id="ENSCINT00000010883.3">
    <property type="protein sequence ID" value="ENSCINP00000010883.3"/>
    <property type="gene ID" value="ENSCING00000005282.3"/>
</dbReference>